<name>A0A1U7IBE8_9CYAN</name>
<dbReference type="Gene3D" id="3.40.630.30">
    <property type="match status" value="1"/>
</dbReference>
<gene>
    <name evidence="2" type="ORF">NIES2119_21970</name>
</gene>
<dbReference type="STRING" id="454136.NIES2119_21970"/>
<keyword evidence="2" id="KW-0808">Transferase</keyword>
<sequence length="164" mass="18882">MSIREYKSSDAESLAAIYRDAVIGIGSTAYNAKQIEVWSSFPENLEEFRHSLSQGFTIVALEAGQLVAFGQLNPLDRVAFLYTATQFSRKGYATKIYQQLEDYAIAQNVSRLRTEASHISKHFFLKMGFSVVEREIVDRKNTQFERFKMEKRVFQGDRDQGYKL</sequence>
<dbReference type="InterPro" id="IPR016181">
    <property type="entry name" value="Acyl_CoA_acyltransferase"/>
</dbReference>
<dbReference type="PANTHER" id="PTHR43451">
    <property type="entry name" value="ACETYLTRANSFERASE (GNAT) FAMILY PROTEIN"/>
    <property type="match status" value="1"/>
</dbReference>
<dbReference type="SUPFAM" id="SSF55729">
    <property type="entry name" value="Acyl-CoA N-acyltransferases (Nat)"/>
    <property type="match status" value="1"/>
</dbReference>
<dbReference type="EMBL" id="MRCE01000025">
    <property type="protein sequence ID" value="OKH33960.1"/>
    <property type="molecule type" value="Genomic_DNA"/>
</dbReference>
<evidence type="ECO:0000313" key="2">
    <source>
        <dbReference type="EMBL" id="OKH33960.1"/>
    </source>
</evidence>
<dbReference type="Pfam" id="PF13673">
    <property type="entry name" value="Acetyltransf_10"/>
    <property type="match status" value="1"/>
</dbReference>
<dbReference type="PANTHER" id="PTHR43451:SF1">
    <property type="entry name" value="ACETYLTRANSFERASE"/>
    <property type="match status" value="1"/>
</dbReference>
<accession>A0A1U7IBE8</accession>
<dbReference type="GO" id="GO:0016747">
    <property type="term" value="F:acyltransferase activity, transferring groups other than amino-acyl groups"/>
    <property type="evidence" value="ECO:0007669"/>
    <property type="project" value="InterPro"/>
</dbReference>
<dbReference type="InterPro" id="IPR000182">
    <property type="entry name" value="GNAT_dom"/>
</dbReference>
<reference evidence="2 3" key="1">
    <citation type="submission" date="2016-11" db="EMBL/GenBank/DDBJ databases">
        <title>Draft Genome Sequences of Nine Cyanobacterial Strains from Diverse Habitats.</title>
        <authorList>
            <person name="Zhu T."/>
            <person name="Hou S."/>
            <person name="Lu X."/>
            <person name="Hess W.R."/>
        </authorList>
    </citation>
    <scope>NUCLEOTIDE SEQUENCE [LARGE SCALE GENOMIC DNA]</scope>
    <source>
        <strain evidence="2 3">IAM M-71</strain>
    </source>
</reference>
<dbReference type="RefSeq" id="WP_073595631.1">
    <property type="nucleotide sequence ID" value="NZ_MRCE01000025.1"/>
</dbReference>
<dbReference type="OrthoDB" id="424368at2"/>
<dbReference type="Proteomes" id="UP000185860">
    <property type="component" value="Unassembled WGS sequence"/>
</dbReference>
<proteinExistence type="predicted"/>
<protein>
    <submittedName>
        <fullName evidence="2">GNAT family N-acetyltransferase</fullName>
    </submittedName>
</protein>
<dbReference type="InterPro" id="IPR052564">
    <property type="entry name" value="N-acetyltrans/Recomb-assoc"/>
</dbReference>
<evidence type="ECO:0000313" key="3">
    <source>
        <dbReference type="Proteomes" id="UP000185860"/>
    </source>
</evidence>
<dbReference type="PROSITE" id="PS51186">
    <property type="entry name" value="GNAT"/>
    <property type="match status" value="1"/>
</dbReference>
<feature type="domain" description="N-acetyltransferase" evidence="1">
    <location>
        <begin position="1"/>
        <end position="150"/>
    </location>
</feature>
<evidence type="ECO:0000259" key="1">
    <source>
        <dbReference type="PROSITE" id="PS51186"/>
    </source>
</evidence>
<organism evidence="2 3">
    <name type="scientific">[Phormidium ambiguum] IAM M-71</name>
    <dbReference type="NCBI Taxonomy" id="454136"/>
    <lineage>
        <taxon>Bacteria</taxon>
        <taxon>Bacillati</taxon>
        <taxon>Cyanobacteriota</taxon>
        <taxon>Cyanophyceae</taxon>
        <taxon>Oscillatoriophycideae</taxon>
        <taxon>Aerosakkonematales</taxon>
        <taxon>Aerosakkonemataceae</taxon>
        <taxon>Floridanema</taxon>
    </lineage>
</organism>
<comment type="caution">
    <text evidence="2">The sequence shown here is derived from an EMBL/GenBank/DDBJ whole genome shotgun (WGS) entry which is preliminary data.</text>
</comment>
<dbReference type="AlphaFoldDB" id="A0A1U7IBE8"/>